<comment type="similarity">
    <text evidence="1 3 4">Belongs to the complex I 30 kDa subunit family.</text>
</comment>
<dbReference type="PROSITE" id="PS00542">
    <property type="entry name" value="COMPLEX1_30K"/>
    <property type="match status" value="1"/>
</dbReference>
<dbReference type="GO" id="GO:0008137">
    <property type="term" value="F:NADH dehydrogenase (ubiquinone) activity"/>
    <property type="evidence" value="ECO:0007669"/>
    <property type="project" value="InterPro"/>
</dbReference>
<dbReference type="PANTHER" id="PTHR10884:SF14">
    <property type="entry name" value="NADH DEHYDROGENASE [UBIQUINONE] IRON-SULFUR PROTEIN 3, MITOCHONDRIAL"/>
    <property type="match status" value="1"/>
</dbReference>
<sequence length="179" mass="20632">MFSPTFEFSLLEQQLPGGSVRLVEATTGDSWIELKSHALRQACQLLRDHQDCQFNVLSDLTAVDWFSPAGKKPVIADPRFEVVYHLLSLSRRQTLTLKVILPRPGGDELSKDAELPEIPSIADLWLAANWHEREAFDMFGIRFKGHPDLRRILCPEDWEGYPLRKDYEFPLEYHGIRGR</sequence>
<name>A0A518GN57_9PLAN</name>
<dbReference type="OrthoDB" id="9803286at2"/>
<keyword evidence="3" id="KW-1003">Cell membrane</keyword>
<keyword evidence="8" id="KW-1185">Reference proteome</keyword>
<dbReference type="InterPro" id="IPR020396">
    <property type="entry name" value="NADH_UbQ_OxRdtase_CS"/>
</dbReference>
<dbReference type="Pfam" id="PF00329">
    <property type="entry name" value="Complex1_30kDa"/>
    <property type="match status" value="1"/>
</dbReference>
<dbReference type="GO" id="GO:0005886">
    <property type="term" value="C:plasma membrane"/>
    <property type="evidence" value="ECO:0007669"/>
    <property type="project" value="UniProtKB-SubCell"/>
</dbReference>
<dbReference type="NCBIfam" id="TIGR01961">
    <property type="entry name" value="NuoC_fam"/>
    <property type="match status" value="1"/>
</dbReference>
<comment type="subunit">
    <text evidence="3">NDH-1 is composed of 14 different subunits. Subunits NuoB, C, D, E, F, and G constitute the peripheral sector of the complex.</text>
</comment>
<reference evidence="7 8" key="1">
    <citation type="submission" date="2019-02" db="EMBL/GenBank/DDBJ databases">
        <title>Deep-cultivation of Planctomycetes and their phenomic and genomic characterization uncovers novel biology.</title>
        <authorList>
            <person name="Wiegand S."/>
            <person name="Jogler M."/>
            <person name="Boedeker C."/>
            <person name="Pinto D."/>
            <person name="Vollmers J."/>
            <person name="Rivas-Marin E."/>
            <person name="Kohn T."/>
            <person name="Peeters S.H."/>
            <person name="Heuer A."/>
            <person name="Rast P."/>
            <person name="Oberbeckmann S."/>
            <person name="Bunk B."/>
            <person name="Jeske O."/>
            <person name="Meyerdierks A."/>
            <person name="Storesund J.E."/>
            <person name="Kallscheuer N."/>
            <person name="Luecker S."/>
            <person name="Lage O.M."/>
            <person name="Pohl T."/>
            <person name="Merkel B.J."/>
            <person name="Hornburger P."/>
            <person name="Mueller R.-W."/>
            <person name="Bruemmer F."/>
            <person name="Labrenz M."/>
            <person name="Spormann A.M."/>
            <person name="Op den Camp H."/>
            <person name="Overmann J."/>
            <person name="Amann R."/>
            <person name="Jetten M.S.M."/>
            <person name="Mascher T."/>
            <person name="Medema M.H."/>
            <person name="Devos D.P."/>
            <person name="Kaster A.-K."/>
            <person name="Ovreas L."/>
            <person name="Rohde M."/>
            <person name="Galperin M.Y."/>
            <person name="Jogler C."/>
        </authorList>
    </citation>
    <scope>NUCLEOTIDE SEQUENCE [LARGE SCALE GENOMIC DNA]</scope>
    <source>
        <strain evidence="7 8">Spb1</strain>
    </source>
</reference>
<keyword evidence="3 4" id="KW-0520">NAD</keyword>
<dbReference type="InterPro" id="IPR010218">
    <property type="entry name" value="NADH_DH_suC"/>
</dbReference>
<dbReference type="GO" id="GO:0050136">
    <property type="term" value="F:NADH dehydrogenase (quinone) (non-electrogenic) activity"/>
    <property type="evidence" value="ECO:0007669"/>
    <property type="project" value="UniProtKB-UniRule"/>
</dbReference>
<comment type="function">
    <text evidence="3">NDH-1 shuttles electrons from NADH, via FMN and iron-sulfur (Fe-S) centers, to quinones in the respiratory chain. The immediate electron acceptor for the enzyme in this species is believed to be ubiquinone. Couples the redox reaction to proton translocation (for every two electrons transferred, four hydrogen ions are translocated across the cytoplasmic membrane), and thus conserves the redox energy in a proton gradient.</text>
</comment>
<dbReference type="EC" id="7.1.1.-" evidence="3"/>
<feature type="domain" description="NADH:ubiquinone oxidoreductase 30kDa subunit" evidence="6">
    <location>
        <begin position="33"/>
        <end position="169"/>
    </location>
</feature>
<dbReference type="PANTHER" id="PTHR10884">
    <property type="entry name" value="NADH DEHYDROGENASE UBIQUINONE IRON-SULFUR PROTEIN 3"/>
    <property type="match status" value="1"/>
</dbReference>
<dbReference type="HAMAP" id="MF_01357">
    <property type="entry name" value="NDH1_NuoC"/>
    <property type="match status" value="1"/>
</dbReference>
<evidence type="ECO:0000256" key="5">
    <source>
        <dbReference type="RuleBase" id="RU003582"/>
    </source>
</evidence>
<dbReference type="SUPFAM" id="SSF143243">
    <property type="entry name" value="Nqo5-like"/>
    <property type="match status" value="1"/>
</dbReference>
<evidence type="ECO:0000256" key="2">
    <source>
        <dbReference type="ARBA" id="ARBA00022448"/>
    </source>
</evidence>
<dbReference type="AlphaFoldDB" id="A0A518GN57"/>
<evidence type="ECO:0000256" key="1">
    <source>
        <dbReference type="ARBA" id="ARBA00007569"/>
    </source>
</evidence>
<evidence type="ECO:0000256" key="3">
    <source>
        <dbReference type="HAMAP-Rule" id="MF_01357"/>
    </source>
</evidence>
<comment type="catalytic activity">
    <reaction evidence="3 5">
        <text>a quinone + NADH + 5 H(+)(in) = a quinol + NAD(+) + 4 H(+)(out)</text>
        <dbReference type="Rhea" id="RHEA:57888"/>
        <dbReference type="ChEBI" id="CHEBI:15378"/>
        <dbReference type="ChEBI" id="CHEBI:24646"/>
        <dbReference type="ChEBI" id="CHEBI:57540"/>
        <dbReference type="ChEBI" id="CHEBI:57945"/>
        <dbReference type="ChEBI" id="CHEBI:132124"/>
    </reaction>
</comment>
<keyword evidence="3" id="KW-0830">Ubiquinone</keyword>
<accession>A0A518GN57</accession>
<organism evidence="7 8">
    <name type="scientific">Planctopirus ephydatiae</name>
    <dbReference type="NCBI Taxonomy" id="2528019"/>
    <lineage>
        <taxon>Bacteria</taxon>
        <taxon>Pseudomonadati</taxon>
        <taxon>Planctomycetota</taxon>
        <taxon>Planctomycetia</taxon>
        <taxon>Planctomycetales</taxon>
        <taxon>Planctomycetaceae</taxon>
        <taxon>Planctopirus</taxon>
    </lineage>
</organism>
<evidence type="ECO:0000259" key="6">
    <source>
        <dbReference type="Pfam" id="PF00329"/>
    </source>
</evidence>
<keyword evidence="3" id="KW-0472">Membrane</keyword>
<dbReference type="EMBL" id="CP036299">
    <property type="protein sequence ID" value="QDV30060.1"/>
    <property type="molecule type" value="Genomic_DNA"/>
</dbReference>
<dbReference type="GO" id="GO:0048038">
    <property type="term" value="F:quinone binding"/>
    <property type="evidence" value="ECO:0007669"/>
    <property type="project" value="UniProtKB-KW"/>
</dbReference>
<gene>
    <name evidence="7" type="primary">nqo5_2</name>
    <name evidence="3" type="synonym">nuoC</name>
    <name evidence="7" type="ORF">Spb1_19870</name>
</gene>
<dbReference type="RefSeq" id="WP_145298813.1">
    <property type="nucleotide sequence ID" value="NZ_CP036299.1"/>
</dbReference>
<protein>
    <recommendedName>
        <fullName evidence="3">NADH-quinone oxidoreductase subunit C</fullName>
        <ecNumber evidence="3">7.1.1.-</ecNumber>
    </recommendedName>
    <alternativeName>
        <fullName evidence="3">NADH dehydrogenase I subunit C</fullName>
    </alternativeName>
    <alternativeName>
        <fullName evidence="3">NDH-1 subunit C</fullName>
    </alternativeName>
</protein>
<keyword evidence="2 3" id="KW-0813">Transport</keyword>
<evidence type="ECO:0000256" key="4">
    <source>
        <dbReference type="RuleBase" id="RU003456"/>
    </source>
</evidence>
<dbReference type="InterPro" id="IPR037232">
    <property type="entry name" value="NADH_quin_OxRdtase_su_C/D-like"/>
</dbReference>
<dbReference type="InterPro" id="IPR001268">
    <property type="entry name" value="NADH_UbQ_OxRdtase_30kDa_su"/>
</dbReference>
<proteinExistence type="inferred from homology"/>
<dbReference type="Proteomes" id="UP000315349">
    <property type="component" value="Chromosome"/>
</dbReference>
<evidence type="ECO:0000313" key="7">
    <source>
        <dbReference type="EMBL" id="QDV30060.1"/>
    </source>
</evidence>
<keyword evidence="3 5" id="KW-0874">Quinone</keyword>
<dbReference type="Gene3D" id="3.30.460.80">
    <property type="entry name" value="NADH:ubiquinone oxidoreductase, 30kDa subunit"/>
    <property type="match status" value="1"/>
</dbReference>
<evidence type="ECO:0000313" key="8">
    <source>
        <dbReference type="Proteomes" id="UP000315349"/>
    </source>
</evidence>
<dbReference type="KEGG" id="peh:Spb1_19870"/>
<comment type="subcellular location">
    <subcellularLocation>
        <location evidence="3">Cell membrane</location>
        <topology evidence="3">Peripheral membrane protein</topology>
        <orientation evidence="3">Cytoplasmic side</orientation>
    </subcellularLocation>
</comment>
<keyword evidence="3 4" id="KW-1278">Translocase</keyword>
<keyword evidence="7" id="KW-0560">Oxidoreductase</keyword>